<keyword evidence="10" id="KW-1185">Reference proteome</keyword>
<keyword evidence="4 6" id="KW-0862">Zinc</keyword>
<comment type="function">
    <text evidence="6">Has oligopeptidase activity and degrades a variety of small bioactive peptides.</text>
</comment>
<dbReference type="GO" id="GO:0004222">
    <property type="term" value="F:metalloendopeptidase activity"/>
    <property type="evidence" value="ECO:0007669"/>
    <property type="project" value="UniProtKB-UniRule"/>
</dbReference>
<comment type="similarity">
    <text evidence="6">Belongs to the peptidase M3B family.</text>
</comment>
<evidence type="ECO:0000313" key="10">
    <source>
        <dbReference type="Proteomes" id="UP000005926"/>
    </source>
</evidence>
<evidence type="ECO:0000256" key="3">
    <source>
        <dbReference type="ARBA" id="ARBA00022801"/>
    </source>
</evidence>
<dbReference type="GO" id="GO:0006508">
    <property type="term" value="P:proteolysis"/>
    <property type="evidence" value="ECO:0007669"/>
    <property type="project" value="UniProtKB-KW"/>
</dbReference>
<dbReference type="InterPro" id="IPR042088">
    <property type="entry name" value="OligoPept_F_C"/>
</dbReference>
<feature type="domain" description="Peptidase M3A/M3B catalytic" evidence="7">
    <location>
        <begin position="197"/>
        <end position="578"/>
    </location>
</feature>
<proteinExistence type="inferred from homology"/>
<dbReference type="Gene3D" id="1.10.1370.20">
    <property type="entry name" value="Oligoendopeptidase f, C-terminal domain"/>
    <property type="match status" value="1"/>
</dbReference>
<keyword evidence="1 6" id="KW-0645">Protease</keyword>
<evidence type="ECO:0000313" key="9">
    <source>
        <dbReference type="EMBL" id="EEW38121.1"/>
    </source>
</evidence>
<dbReference type="EC" id="3.4.24.-" evidence="6"/>
<name>C8NDW9_9LACT</name>
<feature type="domain" description="Oligopeptidase F N-terminal" evidence="8">
    <location>
        <begin position="111"/>
        <end position="176"/>
    </location>
</feature>
<comment type="cofactor">
    <cofactor evidence="6">
        <name>Zn(2+)</name>
        <dbReference type="ChEBI" id="CHEBI:29105"/>
    </cofactor>
    <text evidence="6">Binds 1 zinc ion.</text>
</comment>
<evidence type="ECO:0000259" key="7">
    <source>
        <dbReference type="Pfam" id="PF01432"/>
    </source>
</evidence>
<dbReference type="GeneID" id="78411619"/>
<dbReference type="RefSeq" id="WP_005605030.1">
    <property type="nucleotide sequence ID" value="NZ_CP102283.1"/>
</dbReference>
<comment type="caution">
    <text evidence="9">The sequence shown here is derived from an EMBL/GenBank/DDBJ whole genome shotgun (WGS) entry which is preliminary data.</text>
</comment>
<dbReference type="STRING" id="638301.HMPREF0444_0114"/>
<dbReference type="HOGENOM" id="CLU_021290_1_1_9"/>
<keyword evidence="3 6" id="KW-0378">Hydrolase</keyword>
<dbReference type="AlphaFoldDB" id="C8NDW9"/>
<dbReference type="NCBIfam" id="TIGR00181">
    <property type="entry name" value="pepF"/>
    <property type="match status" value="1"/>
</dbReference>
<dbReference type="Pfam" id="PF01432">
    <property type="entry name" value="Peptidase_M3"/>
    <property type="match status" value="1"/>
</dbReference>
<gene>
    <name evidence="9" type="primary">pepF</name>
    <name evidence="9" type="ORF">HMPREF0444_0114</name>
</gene>
<evidence type="ECO:0000259" key="8">
    <source>
        <dbReference type="Pfam" id="PF08439"/>
    </source>
</evidence>
<accession>C8NDW9</accession>
<protein>
    <recommendedName>
        <fullName evidence="6">Oligopeptidase F</fullName>
        <ecNumber evidence="6">3.4.24.-</ecNumber>
    </recommendedName>
</protein>
<dbReference type="Proteomes" id="UP000005926">
    <property type="component" value="Unassembled WGS sequence"/>
</dbReference>
<dbReference type="SUPFAM" id="SSF55486">
    <property type="entry name" value="Metalloproteases ('zincins'), catalytic domain"/>
    <property type="match status" value="1"/>
</dbReference>
<evidence type="ECO:0000256" key="6">
    <source>
        <dbReference type="RuleBase" id="RU368091"/>
    </source>
</evidence>
<dbReference type="InterPro" id="IPR013647">
    <property type="entry name" value="OligopepF_N_dom"/>
</dbReference>
<evidence type="ECO:0000256" key="1">
    <source>
        <dbReference type="ARBA" id="ARBA00022670"/>
    </source>
</evidence>
<dbReference type="eggNOG" id="COG1164">
    <property type="taxonomic scope" value="Bacteria"/>
</dbReference>
<evidence type="ECO:0000256" key="5">
    <source>
        <dbReference type="ARBA" id="ARBA00023049"/>
    </source>
</evidence>
<dbReference type="CDD" id="cd09609">
    <property type="entry name" value="M3B_PepF"/>
    <property type="match status" value="1"/>
</dbReference>
<sequence>MIERSQVDVNQTWDLSHLFETEEAFNEALEDLKGKVDGFQKEYEGNITTAHQVNAGLATYRTLLEQRGKISAYCNLAVSANTKDKEAQTRAAQTRTVLAGLDAKLSFFESELSQLDDAVLEEARENKEDALYIERLLEDKKHLLSKDVEATLAALGNTLDAGYQAYNDIKFKDMHFPDVEADGQVIPMTYNSFEGRMQSEANTAIRREAFKVFSDTLRKYQHSTASAYNTQIQKEKTMATLRGFDSVIDYLLDRQKVSRELYDRQIDVIMEELAPHMRKFARLIKEIYQLDEVRYEDLKLEVDPTYAAKVTYDEAKQYILEGLEPLGEDYLKIMKEAFDNRWIDYAETIGKRTGAFCSSPYGANSFILMFFTEDMNDCMTLAHELGHAGHFQLAYKHQNILDGRPSMYFVEAPSTTNELLVEFYLKNKAGDDLRMKRWIISQMVAKTYYHNFVTHLLEAYFQREVYRLVDAGKSLDADTLNDLFRETLAKFWGPEVVLTKGAELTWMRQPHYYMGLYSYTYSAGLTIGTQVAKMIQKDASLANTWVEVLKMGGTKSAEELAKAAGVDVSTDAPLKDTIATIGGLIDEIVDITKQLNA</sequence>
<reference evidence="9 10" key="1">
    <citation type="submission" date="2009-08" db="EMBL/GenBank/DDBJ databases">
        <authorList>
            <person name="Muzny D."/>
            <person name="Qin X."/>
            <person name="Deng J."/>
            <person name="Jiang H."/>
            <person name="Liu Y."/>
            <person name="Qu J."/>
            <person name="Song X.-Z."/>
            <person name="Zhang L."/>
            <person name="Thornton R."/>
            <person name="Coyle M."/>
            <person name="Francisco L."/>
            <person name="Jackson L."/>
            <person name="Javaid M."/>
            <person name="Korchina V."/>
            <person name="Kovar C."/>
            <person name="Mata R."/>
            <person name="Mathew T."/>
            <person name="Ngo R."/>
            <person name="Nguyen L."/>
            <person name="Nguyen N."/>
            <person name="Okwuonu G."/>
            <person name="Ongeri F."/>
            <person name="Pham C."/>
            <person name="Simmons D."/>
            <person name="Wilczek-Boney K."/>
            <person name="Hale W."/>
            <person name="Jakkamsetti A."/>
            <person name="Pham P."/>
            <person name="Ruth R."/>
            <person name="San Lucas F."/>
            <person name="Warren J."/>
            <person name="Zhang J."/>
            <person name="Zhao Z."/>
            <person name="Zhou C."/>
            <person name="Zhu D."/>
            <person name="Lee S."/>
            <person name="Bess C."/>
            <person name="Blankenburg K."/>
            <person name="Forbes L."/>
            <person name="Fu Q."/>
            <person name="Gubbala S."/>
            <person name="Hirani K."/>
            <person name="Jayaseelan J.C."/>
            <person name="Lara F."/>
            <person name="Munidasa M."/>
            <person name="Palculict T."/>
            <person name="Patil S."/>
            <person name="Pu L.-L."/>
            <person name="Saada N."/>
            <person name="Tang L."/>
            <person name="Weissenberger G."/>
            <person name="Zhu Y."/>
            <person name="Hemphill L."/>
            <person name="Shang Y."/>
            <person name="Youmans B."/>
            <person name="Ayvaz T."/>
            <person name="Ross M."/>
            <person name="Santibanez J."/>
            <person name="Aqrawi P."/>
            <person name="Gross S."/>
            <person name="Joshi V."/>
            <person name="Fowler G."/>
            <person name="Nazareth L."/>
            <person name="Reid J."/>
            <person name="Worley K."/>
            <person name="Petrosino J."/>
            <person name="Highlander S."/>
            <person name="Gibbs R."/>
        </authorList>
    </citation>
    <scope>NUCLEOTIDE SEQUENCE [LARGE SCALE GENOMIC DNA]</scope>
    <source>
        <strain evidence="9 10">ATCC 49175</strain>
    </source>
</reference>
<evidence type="ECO:0000256" key="2">
    <source>
        <dbReference type="ARBA" id="ARBA00022723"/>
    </source>
</evidence>
<keyword evidence="2 6" id="KW-0479">Metal-binding</keyword>
<dbReference type="GO" id="GO:0046872">
    <property type="term" value="F:metal ion binding"/>
    <property type="evidence" value="ECO:0007669"/>
    <property type="project" value="UniProtKB-UniRule"/>
</dbReference>
<dbReference type="Pfam" id="PF08439">
    <property type="entry name" value="Peptidase_M3_N"/>
    <property type="match status" value="1"/>
</dbReference>
<dbReference type="InterPro" id="IPR034009">
    <property type="entry name" value="M3B_PepF_4"/>
</dbReference>
<dbReference type="EMBL" id="ACKZ01000007">
    <property type="protein sequence ID" value="EEW38121.1"/>
    <property type="molecule type" value="Genomic_DNA"/>
</dbReference>
<keyword evidence="5 6" id="KW-0482">Metalloprotease</keyword>
<organism evidence="9 10">
    <name type="scientific">Granulicatella adiacens ATCC 49175</name>
    <dbReference type="NCBI Taxonomy" id="638301"/>
    <lineage>
        <taxon>Bacteria</taxon>
        <taxon>Bacillati</taxon>
        <taxon>Bacillota</taxon>
        <taxon>Bacilli</taxon>
        <taxon>Lactobacillales</taxon>
        <taxon>Carnobacteriaceae</taxon>
        <taxon>Granulicatella</taxon>
    </lineage>
</organism>
<dbReference type="InterPro" id="IPR001567">
    <property type="entry name" value="Pept_M3A_M3B_dom"/>
</dbReference>
<dbReference type="InterPro" id="IPR004438">
    <property type="entry name" value="Peptidase_M3B"/>
</dbReference>
<evidence type="ECO:0000256" key="4">
    <source>
        <dbReference type="ARBA" id="ARBA00022833"/>
    </source>
</evidence>
<dbReference type="Gene3D" id="1.20.140.70">
    <property type="entry name" value="Oligopeptidase f, N-terminal domain"/>
    <property type="match status" value="1"/>
</dbReference>